<reference evidence="1" key="1">
    <citation type="journal article" date="2014" name="Front. Microbiol.">
        <title>High frequency of phylogenetically diverse reductive dehalogenase-homologous genes in deep subseafloor sedimentary metagenomes.</title>
        <authorList>
            <person name="Kawai M."/>
            <person name="Futagami T."/>
            <person name="Toyoda A."/>
            <person name="Takaki Y."/>
            <person name="Nishi S."/>
            <person name="Hori S."/>
            <person name="Arai W."/>
            <person name="Tsubouchi T."/>
            <person name="Morono Y."/>
            <person name="Uchiyama I."/>
            <person name="Ito T."/>
            <person name="Fujiyama A."/>
            <person name="Inagaki F."/>
            <person name="Takami H."/>
        </authorList>
    </citation>
    <scope>NUCLEOTIDE SEQUENCE</scope>
    <source>
        <strain evidence="1">Expedition CK06-06</strain>
    </source>
</reference>
<gene>
    <name evidence="1" type="ORF">S03H2_16478</name>
</gene>
<comment type="caution">
    <text evidence="1">The sequence shown here is derived from an EMBL/GenBank/DDBJ whole genome shotgun (WGS) entry which is preliminary data.</text>
</comment>
<dbReference type="SUPFAM" id="SSF50494">
    <property type="entry name" value="Trypsin-like serine proteases"/>
    <property type="match status" value="1"/>
</dbReference>
<proteinExistence type="predicted"/>
<name>X1H6U1_9ZZZZ</name>
<sequence>MASPIAKSWVYTTVLIENEWGERGTGFIVSRTVERLKGARVERIFLVTNKHVLNKDPTKREEARKILLHMNVKNPDGSILGKSVEVPLLLKDKSKIWREHPDPEVDVLGFDITGLYKLFGIPQIEKKWISYGIIADKSKLRDFDVTIGEEILVIGYPLGLRQESLDLPLVRQGIIASHIGQTFSDYVRESDGSVRKRTLRGFLIDGAVIHGSSGSPVILKPTIGRFVRDGIEMGRVPMLLLGIVAETKYAPIPMSEGVIPSFAGLGLAFDAETVKETIELFFE</sequence>
<organism evidence="1">
    <name type="scientific">marine sediment metagenome</name>
    <dbReference type="NCBI Taxonomy" id="412755"/>
    <lineage>
        <taxon>unclassified sequences</taxon>
        <taxon>metagenomes</taxon>
        <taxon>ecological metagenomes</taxon>
    </lineage>
</organism>
<dbReference type="EMBL" id="BARU01008419">
    <property type="protein sequence ID" value="GAH41008.1"/>
    <property type="molecule type" value="Genomic_DNA"/>
</dbReference>
<dbReference type="InterPro" id="IPR043504">
    <property type="entry name" value="Peptidase_S1_PA_chymotrypsin"/>
</dbReference>
<accession>X1H6U1</accession>
<dbReference type="InterPro" id="IPR009003">
    <property type="entry name" value="Peptidase_S1_PA"/>
</dbReference>
<dbReference type="Gene3D" id="2.40.10.10">
    <property type="entry name" value="Trypsin-like serine proteases"/>
    <property type="match status" value="1"/>
</dbReference>
<dbReference type="Pfam" id="PF13365">
    <property type="entry name" value="Trypsin_2"/>
    <property type="match status" value="1"/>
</dbReference>
<protein>
    <submittedName>
        <fullName evidence="1">Uncharacterized protein</fullName>
    </submittedName>
</protein>
<dbReference type="AlphaFoldDB" id="X1H6U1"/>
<evidence type="ECO:0000313" key="1">
    <source>
        <dbReference type="EMBL" id="GAH41008.1"/>
    </source>
</evidence>